<dbReference type="InterPro" id="IPR036758">
    <property type="entry name" value="At5g01610-like"/>
</dbReference>
<dbReference type="Pfam" id="PF04398">
    <property type="entry name" value="DUF538"/>
    <property type="match status" value="1"/>
</dbReference>
<name>A0A6G1E9H2_9ORYZ</name>
<sequence>MKTEEADGRPRGRRANDGGRGGGDPGGEVPVLGVGGVGGEVEAEQDGAGAERAGETGGADGRPRGRRANDGGRGGGDPGGEVPALGVGGVGGAPWPQRKGTAAEGVDPAAPVARIEAQMEGRRWRREDGCSKAINSSYTLKPDGHLEATLSGQCDFFVNIAGKQFKFRFDATFGGIVQPGSLHEVYGVSFQAEFAVDRDQTVLVMASGGVAGIEAPREVARADEAVKTTGVHIGQPLLLHRWPPPELPFCADHTHALAGSKQHAAAPWGSRDM</sequence>
<dbReference type="OrthoDB" id="10366480at2759"/>
<keyword evidence="3" id="KW-1185">Reference proteome</keyword>
<feature type="compositionally biased region" description="Basic and acidic residues" evidence="1">
    <location>
        <begin position="1"/>
        <end position="17"/>
    </location>
</feature>
<comment type="caution">
    <text evidence="2">The sequence shown here is derived from an EMBL/GenBank/DDBJ whole genome shotgun (WGS) entry which is preliminary data.</text>
</comment>
<organism evidence="2 3">
    <name type="scientific">Oryza meyeriana var. granulata</name>
    <dbReference type="NCBI Taxonomy" id="110450"/>
    <lineage>
        <taxon>Eukaryota</taxon>
        <taxon>Viridiplantae</taxon>
        <taxon>Streptophyta</taxon>
        <taxon>Embryophyta</taxon>
        <taxon>Tracheophyta</taxon>
        <taxon>Spermatophyta</taxon>
        <taxon>Magnoliopsida</taxon>
        <taxon>Liliopsida</taxon>
        <taxon>Poales</taxon>
        <taxon>Poaceae</taxon>
        <taxon>BOP clade</taxon>
        <taxon>Oryzoideae</taxon>
        <taxon>Oryzeae</taxon>
        <taxon>Oryzinae</taxon>
        <taxon>Oryza</taxon>
        <taxon>Oryza meyeriana</taxon>
    </lineage>
</organism>
<dbReference type="Proteomes" id="UP000479710">
    <property type="component" value="Unassembled WGS sequence"/>
</dbReference>
<dbReference type="AlphaFoldDB" id="A0A6G1E9H2"/>
<evidence type="ECO:0000256" key="1">
    <source>
        <dbReference type="SAM" id="MobiDB-lite"/>
    </source>
</evidence>
<evidence type="ECO:0000313" key="2">
    <source>
        <dbReference type="EMBL" id="KAF0921438.1"/>
    </source>
</evidence>
<feature type="compositionally biased region" description="Basic and acidic residues" evidence="1">
    <location>
        <begin position="61"/>
        <end position="70"/>
    </location>
</feature>
<dbReference type="InterPro" id="IPR007493">
    <property type="entry name" value="DUF538"/>
</dbReference>
<evidence type="ECO:0000313" key="3">
    <source>
        <dbReference type="Proteomes" id="UP000479710"/>
    </source>
</evidence>
<dbReference type="EMBL" id="SPHZ02000004">
    <property type="protein sequence ID" value="KAF0921438.1"/>
    <property type="molecule type" value="Genomic_DNA"/>
</dbReference>
<protein>
    <submittedName>
        <fullName evidence="2">Uncharacterized protein</fullName>
    </submittedName>
</protein>
<reference evidence="2 3" key="1">
    <citation type="submission" date="2019-11" db="EMBL/GenBank/DDBJ databases">
        <title>Whole genome sequence of Oryza granulata.</title>
        <authorList>
            <person name="Li W."/>
        </authorList>
    </citation>
    <scope>NUCLEOTIDE SEQUENCE [LARGE SCALE GENOMIC DNA]</scope>
    <source>
        <strain evidence="3">cv. Menghai</strain>
        <tissue evidence="2">Leaf</tissue>
    </source>
</reference>
<proteinExistence type="predicted"/>
<dbReference type="SUPFAM" id="SSF141562">
    <property type="entry name" value="At5g01610-like"/>
    <property type="match status" value="1"/>
</dbReference>
<accession>A0A6G1E9H2</accession>
<feature type="region of interest" description="Disordered" evidence="1">
    <location>
        <begin position="1"/>
        <end position="107"/>
    </location>
</feature>
<gene>
    <name evidence="2" type="ORF">E2562_007001</name>
</gene>